<feature type="non-terminal residue" evidence="8">
    <location>
        <position position="1"/>
    </location>
</feature>
<dbReference type="PROSITE" id="PS51671">
    <property type="entry name" value="ACT"/>
    <property type="match status" value="2"/>
</dbReference>
<dbReference type="SUPFAM" id="SSF55021">
    <property type="entry name" value="ACT-like"/>
    <property type="match status" value="2"/>
</dbReference>
<dbReference type="Pfam" id="PF01842">
    <property type="entry name" value="ACT"/>
    <property type="match status" value="1"/>
</dbReference>
<keyword evidence="3" id="KW-0808">Transferase</keyword>
<proteinExistence type="inferred from homology"/>
<feature type="domain" description="ACT" evidence="7">
    <location>
        <begin position="42"/>
        <end position="117"/>
    </location>
</feature>
<dbReference type="GO" id="GO:0009090">
    <property type="term" value="P:homoserine biosynthetic process"/>
    <property type="evidence" value="ECO:0007669"/>
    <property type="project" value="TreeGrafter"/>
</dbReference>
<sequence>NLTLHVLSSLTNLEGTYIVNENQLIEKEIVSGVSYSKNESKLTISGIPDKPGISAIIFGLMASHNINVDMIVQNISQDGITANMTFTVPLKDENIAKKILDDKRDELNFSNLSTDSNIAKISVVGMGMMSQSGVAEKMFKTLAENKINILAISTSEIKISVLIEKKYTELAIKSLHNVYKLEKK</sequence>
<dbReference type="EC" id="2.7.2.4" evidence="2"/>
<organism evidence="8">
    <name type="scientific">marine metagenome</name>
    <dbReference type="NCBI Taxonomy" id="408172"/>
    <lineage>
        <taxon>unclassified sequences</taxon>
        <taxon>metagenomes</taxon>
        <taxon>ecological metagenomes</taxon>
    </lineage>
</organism>
<dbReference type="GO" id="GO:0005829">
    <property type="term" value="C:cytosol"/>
    <property type="evidence" value="ECO:0007669"/>
    <property type="project" value="TreeGrafter"/>
</dbReference>
<dbReference type="InterPro" id="IPR002912">
    <property type="entry name" value="ACT_dom"/>
</dbReference>
<dbReference type="GO" id="GO:0004072">
    <property type="term" value="F:aspartate kinase activity"/>
    <property type="evidence" value="ECO:0007669"/>
    <property type="project" value="UniProtKB-EC"/>
</dbReference>
<evidence type="ECO:0000259" key="7">
    <source>
        <dbReference type="PROSITE" id="PS51671"/>
    </source>
</evidence>
<evidence type="ECO:0000313" key="8">
    <source>
        <dbReference type="EMBL" id="SVC01184.1"/>
    </source>
</evidence>
<evidence type="ECO:0000256" key="6">
    <source>
        <dbReference type="ARBA" id="ARBA00022840"/>
    </source>
</evidence>
<evidence type="ECO:0000256" key="3">
    <source>
        <dbReference type="ARBA" id="ARBA00022679"/>
    </source>
</evidence>
<dbReference type="GO" id="GO:0009089">
    <property type="term" value="P:lysine biosynthetic process via diaminopimelate"/>
    <property type="evidence" value="ECO:0007669"/>
    <property type="project" value="TreeGrafter"/>
</dbReference>
<dbReference type="PANTHER" id="PTHR21499">
    <property type="entry name" value="ASPARTATE KINASE"/>
    <property type="match status" value="1"/>
</dbReference>
<dbReference type="EMBL" id="UINC01068504">
    <property type="protein sequence ID" value="SVC01184.1"/>
    <property type="molecule type" value="Genomic_DNA"/>
</dbReference>
<keyword evidence="5" id="KW-0418">Kinase</keyword>
<gene>
    <name evidence="8" type="ORF">METZ01_LOCUS254038</name>
</gene>
<keyword evidence="6" id="KW-0067">ATP-binding</keyword>
<dbReference type="CDD" id="cd04923">
    <property type="entry name" value="ACT_AK-LysC-DapG-like_2"/>
    <property type="match status" value="1"/>
</dbReference>
<evidence type="ECO:0000256" key="1">
    <source>
        <dbReference type="ARBA" id="ARBA00010122"/>
    </source>
</evidence>
<dbReference type="Gene3D" id="3.30.2130.10">
    <property type="entry name" value="VC0802-like"/>
    <property type="match status" value="1"/>
</dbReference>
<dbReference type="AlphaFoldDB" id="A0A382IN45"/>
<reference evidence="8" key="1">
    <citation type="submission" date="2018-05" db="EMBL/GenBank/DDBJ databases">
        <authorList>
            <person name="Lanie J.A."/>
            <person name="Ng W.-L."/>
            <person name="Kazmierczak K.M."/>
            <person name="Andrzejewski T.M."/>
            <person name="Davidsen T.M."/>
            <person name="Wayne K.J."/>
            <person name="Tettelin H."/>
            <person name="Glass J.I."/>
            <person name="Rusch D."/>
            <person name="Podicherti R."/>
            <person name="Tsui H.-C.T."/>
            <person name="Winkler M.E."/>
        </authorList>
    </citation>
    <scope>NUCLEOTIDE SEQUENCE</scope>
</reference>
<evidence type="ECO:0000256" key="4">
    <source>
        <dbReference type="ARBA" id="ARBA00022741"/>
    </source>
</evidence>
<evidence type="ECO:0000256" key="5">
    <source>
        <dbReference type="ARBA" id="ARBA00022777"/>
    </source>
</evidence>
<accession>A0A382IN45</accession>
<dbReference type="InterPro" id="IPR045865">
    <property type="entry name" value="ACT-like_dom_sf"/>
</dbReference>
<evidence type="ECO:0000256" key="2">
    <source>
        <dbReference type="ARBA" id="ARBA00013059"/>
    </source>
</evidence>
<keyword evidence="4" id="KW-0547">Nucleotide-binding</keyword>
<comment type="similarity">
    <text evidence="1">Belongs to the aspartokinase family.</text>
</comment>
<name>A0A382IN45_9ZZZZ</name>
<dbReference type="PANTHER" id="PTHR21499:SF3">
    <property type="entry name" value="ASPARTOKINASE"/>
    <property type="match status" value="1"/>
</dbReference>
<dbReference type="CDD" id="cd04913">
    <property type="entry name" value="ACT_AKii-LysC-BS-like_1"/>
    <property type="match status" value="1"/>
</dbReference>
<feature type="domain" description="ACT" evidence="7">
    <location>
        <begin position="123"/>
        <end position="184"/>
    </location>
</feature>
<dbReference type="InterPro" id="IPR054352">
    <property type="entry name" value="ACT_Aspartokinase"/>
</dbReference>
<dbReference type="Pfam" id="PF22468">
    <property type="entry name" value="ACT_9"/>
    <property type="match status" value="1"/>
</dbReference>
<protein>
    <recommendedName>
        <fullName evidence="2">aspartate kinase</fullName>
        <ecNumber evidence="2">2.7.2.4</ecNumber>
    </recommendedName>
</protein>
<dbReference type="FunFam" id="3.30.2130.10:FF:000002">
    <property type="entry name" value="Aspartokinase"/>
    <property type="match status" value="1"/>
</dbReference>
<dbReference type="GO" id="GO:0005524">
    <property type="term" value="F:ATP binding"/>
    <property type="evidence" value="ECO:0007669"/>
    <property type="project" value="UniProtKB-KW"/>
</dbReference>